<dbReference type="InterPro" id="IPR000073">
    <property type="entry name" value="AB_hydrolase_1"/>
</dbReference>
<dbReference type="RefSeq" id="WP_043372124.1">
    <property type="nucleotide sequence ID" value="NZ_CP006704.1"/>
</dbReference>
<dbReference type="Gene3D" id="3.40.50.1820">
    <property type="entry name" value="alpha/beta hydrolase"/>
    <property type="match status" value="1"/>
</dbReference>
<dbReference type="PRINTS" id="PR00412">
    <property type="entry name" value="EPOXHYDRLASE"/>
</dbReference>
<dbReference type="GO" id="GO:0016020">
    <property type="term" value="C:membrane"/>
    <property type="evidence" value="ECO:0007669"/>
    <property type="project" value="TreeGrafter"/>
</dbReference>
<accession>A0A076PKT8</accession>
<sequence length="326" mass="36915">MTTHHPTQTSPITDIPPYQPRRQWQSQMLPVRNMQCHLRSWEPEAGCRLDPDLPVLVLAHGWMDVAASYQFVVDAFSDAFVQGRRIVAHDWRGFGLSRGAEPCDSYYFTDYLADLDMLLEQISPDQPIDLVGHSMGGNISCMYAGARPERIRRFVNLEGFGMAPTTADQAPGRLAQWMDQLREQRAGGLGLASYDSVEAVANRLQKTNRRLPRDKALWLAHHWSAPDAKGRWHILGDAAHKIANPYLYRVDEALACLAAISAPTLSVEASDDSLGQWHQGRYTLEQYHERIRHIPQCEIAHVQDAGHMLHHDQPEAVARLIEDFLR</sequence>
<dbReference type="AlphaFoldDB" id="A0A076PKT8"/>
<feature type="domain" description="AB hydrolase-1" evidence="2">
    <location>
        <begin position="54"/>
        <end position="313"/>
    </location>
</feature>
<keyword evidence="1 3" id="KW-0378">Hydrolase</keyword>
<evidence type="ECO:0000313" key="4">
    <source>
        <dbReference type="Proteomes" id="UP000028782"/>
    </source>
</evidence>
<dbReference type="InterPro" id="IPR029058">
    <property type="entry name" value="AB_hydrolase_fold"/>
</dbReference>
<evidence type="ECO:0000313" key="3">
    <source>
        <dbReference type="EMBL" id="AIJ46318.1"/>
    </source>
</evidence>
<name>A0A076PKT8_COMTE</name>
<evidence type="ECO:0000259" key="2">
    <source>
        <dbReference type="Pfam" id="PF00561"/>
    </source>
</evidence>
<dbReference type="PANTHER" id="PTHR43798">
    <property type="entry name" value="MONOACYLGLYCEROL LIPASE"/>
    <property type="match status" value="1"/>
</dbReference>
<organism evidence="3 4">
    <name type="scientific">Comamonas testosteroni TK102</name>
    <dbReference type="NCBI Taxonomy" id="1392005"/>
    <lineage>
        <taxon>Bacteria</taxon>
        <taxon>Pseudomonadati</taxon>
        <taxon>Pseudomonadota</taxon>
        <taxon>Betaproteobacteria</taxon>
        <taxon>Burkholderiales</taxon>
        <taxon>Comamonadaceae</taxon>
        <taxon>Comamonas</taxon>
    </lineage>
</organism>
<protein>
    <submittedName>
        <fullName evidence="3">Alpha/beta hydrolase</fullName>
    </submittedName>
</protein>
<dbReference type="KEGG" id="ctes:O987_10985"/>
<dbReference type="InterPro" id="IPR050266">
    <property type="entry name" value="AB_hydrolase_sf"/>
</dbReference>
<gene>
    <name evidence="3" type="ORF">O987_10985</name>
</gene>
<dbReference type="InterPro" id="IPR000639">
    <property type="entry name" value="Epox_hydrolase-like"/>
</dbReference>
<dbReference type="Proteomes" id="UP000028782">
    <property type="component" value="Chromosome"/>
</dbReference>
<dbReference type="HOGENOM" id="CLU_020336_13_5_4"/>
<proteinExistence type="predicted"/>
<dbReference type="PANTHER" id="PTHR43798:SF31">
    <property type="entry name" value="AB HYDROLASE SUPERFAMILY PROTEIN YCLE"/>
    <property type="match status" value="1"/>
</dbReference>
<dbReference type="SUPFAM" id="SSF53474">
    <property type="entry name" value="alpha/beta-Hydrolases"/>
    <property type="match status" value="1"/>
</dbReference>
<reference evidence="3 4" key="1">
    <citation type="journal article" date="2014" name="Genome Announc.">
        <title>Complete Genome Sequence of Polychlorinated Biphenyl Degrader Comamonas testosteroni TK102 (NBRC 109938).</title>
        <authorList>
            <person name="Fukuda K."/>
            <person name="Hosoyama A."/>
            <person name="Tsuchikane K."/>
            <person name="Ohji S."/>
            <person name="Yamazoe A."/>
            <person name="Fujita N."/>
            <person name="Shintani M."/>
            <person name="Kimbara K."/>
        </authorList>
    </citation>
    <scope>NUCLEOTIDE SEQUENCE [LARGE SCALE GENOMIC DNA]</scope>
    <source>
        <strain evidence="3">TK102</strain>
    </source>
</reference>
<evidence type="ECO:0000256" key="1">
    <source>
        <dbReference type="ARBA" id="ARBA00022801"/>
    </source>
</evidence>
<dbReference type="EMBL" id="CP006704">
    <property type="protein sequence ID" value="AIJ46318.1"/>
    <property type="molecule type" value="Genomic_DNA"/>
</dbReference>
<dbReference type="GO" id="GO:0016787">
    <property type="term" value="F:hydrolase activity"/>
    <property type="evidence" value="ECO:0007669"/>
    <property type="project" value="UniProtKB-KW"/>
</dbReference>
<dbReference type="Pfam" id="PF00561">
    <property type="entry name" value="Abhydrolase_1"/>
    <property type="match status" value="1"/>
</dbReference>
<dbReference type="PRINTS" id="PR00111">
    <property type="entry name" value="ABHYDROLASE"/>
</dbReference>